<accession>A0A972FFB4</accession>
<sequence>MIGEKNNKLDAATLGKIVFARFLSLPLKTYDRCVAKTESSTPFQALRPCAEPSVLDRAILREGSSEHRPASAGVLGEVRLSAGRPEFVYHRPGFVREYRFDEAAIKRLRQAHALSPEMMSTLHRLRLINSRNRLTHALVRTLLDVQADYLMSGDPLALVALPQARMAQILAERADLPMVADAGRLSRLIRGLSFKTEDGKPQPLNTLFPSERQLHCHRIDVLIKREQSLLLEGRIEHPLPDEAIAEALAQQYGSSLSRRSVAAIRHHLAIPDWRRRATREDYLAATEGFSPLLLMTQQSVIGSIPSHPGVYEIRSPAFRENTCPIEGGLSAERAQVVYIGSTQDLRKRLADHLRGNNGNVLLSSFLVTGAAKVRYRAVNADWRLLERRLYNAFCETFGVPPLCNRMSP</sequence>
<evidence type="ECO:0000313" key="3">
    <source>
        <dbReference type="Proteomes" id="UP000599523"/>
    </source>
</evidence>
<evidence type="ECO:0000313" key="2">
    <source>
        <dbReference type="EMBL" id="NMG04292.1"/>
    </source>
</evidence>
<reference evidence="2" key="1">
    <citation type="submission" date="2019-12" db="EMBL/GenBank/DDBJ databases">
        <title>Comparative genomics gives insights into the taxonomy of the Azoarcus-Aromatoleum group and reveals separate origins of nif in the plant-associated Azoarcus and non-plant-associated Aromatoleum sub-groups.</title>
        <authorList>
            <person name="Lafos M."/>
            <person name="Maluk M."/>
            <person name="Batista M."/>
            <person name="Junghare M."/>
            <person name="Carmona M."/>
            <person name="Faoro H."/>
            <person name="Cruz L.M."/>
            <person name="Battistoni F."/>
            <person name="De Souza E."/>
            <person name="Pedrosa F."/>
            <person name="Chen W.-M."/>
            <person name="Poole P.S."/>
            <person name="Dixon R.A."/>
            <person name="James E.K."/>
        </authorList>
    </citation>
    <scope>NUCLEOTIDE SEQUENCE</scope>
    <source>
        <strain evidence="2">NSC3</strain>
    </source>
</reference>
<organism evidence="2 3">
    <name type="scientific">Azoarcus taiwanensis</name>
    <dbReference type="NCBI Taxonomy" id="666964"/>
    <lineage>
        <taxon>Bacteria</taxon>
        <taxon>Pseudomonadati</taxon>
        <taxon>Pseudomonadota</taxon>
        <taxon>Betaproteobacteria</taxon>
        <taxon>Rhodocyclales</taxon>
        <taxon>Zoogloeaceae</taxon>
        <taxon>Azoarcus</taxon>
    </lineage>
</organism>
<dbReference type="InterPro" id="IPR007634">
    <property type="entry name" value="RNA_pol_sigma_54_DNA-bd"/>
</dbReference>
<dbReference type="Gene3D" id="1.10.10.60">
    <property type="entry name" value="Homeodomain-like"/>
    <property type="match status" value="1"/>
</dbReference>
<keyword evidence="3" id="KW-1185">Reference proteome</keyword>
<evidence type="ECO:0000259" key="1">
    <source>
        <dbReference type="Pfam" id="PF04552"/>
    </source>
</evidence>
<name>A0A972FFB4_9RHOO</name>
<dbReference type="Proteomes" id="UP000599523">
    <property type="component" value="Unassembled WGS sequence"/>
</dbReference>
<feature type="domain" description="RNA polymerase sigma factor 54 DNA-binding" evidence="1">
    <location>
        <begin position="126"/>
        <end position="276"/>
    </location>
</feature>
<dbReference type="AlphaFoldDB" id="A0A972FFB4"/>
<dbReference type="RefSeq" id="WP_168988967.1">
    <property type="nucleotide sequence ID" value="NZ_CAWPHM010000009.1"/>
</dbReference>
<proteinExistence type="predicted"/>
<dbReference type="Pfam" id="PF04552">
    <property type="entry name" value="Sigma54_DBD"/>
    <property type="match status" value="1"/>
</dbReference>
<protein>
    <recommendedName>
        <fullName evidence="1">RNA polymerase sigma factor 54 DNA-binding domain-containing protein</fullName>
    </recommendedName>
</protein>
<dbReference type="EMBL" id="WTVM01000108">
    <property type="protein sequence ID" value="NMG04292.1"/>
    <property type="molecule type" value="Genomic_DNA"/>
</dbReference>
<dbReference type="InterPro" id="IPR035901">
    <property type="entry name" value="GIY-YIG_endonuc_sf"/>
</dbReference>
<gene>
    <name evidence="2" type="ORF">GPA21_15145</name>
</gene>
<dbReference type="SUPFAM" id="SSF82771">
    <property type="entry name" value="GIY-YIG endonuclease"/>
    <property type="match status" value="1"/>
</dbReference>
<dbReference type="GO" id="GO:0001216">
    <property type="term" value="F:DNA-binding transcription activator activity"/>
    <property type="evidence" value="ECO:0007669"/>
    <property type="project" value="InterPro"/>
</dbReference>
<dbReference type="CDD" id="cd00719">
    <property type="entry name" value="GIY-YIG_SF"/>
    <property type="match status" value="1"/>
</dbReference>
<comment type="caution">
    <text evidence="2">The sequence shown here is derived from an EMBL/GenBank/DDBJ whole genome shotgun (WGS) entry which is preliminary data.</text>
</comment>